<dbReference type="EMBL" id="MU267678">
    <property type="protein sequence ID" value="KAH7911449.1"/>
    <property type="molecule type" value="Genomic_DNA"/>
</dbReference>
<accession>A0ACB8AF23</accession>
<dbReference type="Proteomes" id="UP000790377">
    <property type="component" value="Unassembled WGS sequence"/>
</dbReference>
<name>A0ACB8AF23_9AGAM</name>
<protein>
    <submittedName>
        <fullName evidence="1">Uncharacterized protein</fullName>
    </submittedName>
</protein>
<proteinExistence type="predicted"/>
<sequence>MKFTLCILVTASFALARVCHEKVHFKDAKSHDTWAMKVYRDGTCASATDYDYYSHSLAYIKGHSSCNNLTVHSVNYVGSFVAQIRDGPKILAFYKGYGCSGGETEKNEIALANGINGVAHYNQKAKSFRISAYVY</sequence>
<comment type="caution">
    <text evidence="1">The sequence shown here is derived from an EMBL/GenBank/DDBJ whole genome shotgun (WGS) entry which is preliminary data.</text>
</comment>
<organism evidence="1 2">
    <name type="scientific">Hygrophoropsis aurantiaca</name>
    <dbReference type="NCBI Taxonomy" id="72124"/>
    <lineage>
        <taxon>Eukaryota</taxon>
        <taxon>Fungi</taxon>
        <taxon>Dikarya</taxon>
        <taxon>Basidiomycota</taxon>
        <taxon>Agaricomycotina</taxon>
        <taxon>Agaricomycetes</taxon>
        <taxon>Agaricomycetidae</taxon>
        <taxon>Boletales</taxon>
        <taxon>Coniophorineae</taxon>
        <taxon>Hygrophoropsidaceae</taxon>
        <taxon>Hygrophoropsis</taxon>
    </lineage>
</organism>
<evidence type="ECO:0000313" key="1">
    <source>
        <dbReference type="EMBL" id="KAH7911449.1"/>
    </source>
</evidence>
<keyword evidence="2" id="KW-1185">Reference proteome</keyword>
<gene>
    <name evidence="1" type="ORF">BJ138DRAFT_1150650</name>
</gene>
<reference evidence="1" key="1">
    <citation type="journal article" date="2021" name="New Phytol.">
        <title>Evolutionary innovations through gain and loss of genes in the ectomycorrhizal Boletales.</title>
        <authorList>
            <person name="Wu G."/>
            <person name="Miyauchi S."/>
            <person name="Morin E."/>
            <person name="Kuo A."/>
            <person name="Drula E."/>
            <person name="Varga T."/>
            <person name="Kohler A."/>
            <person name="Feng B."/>
            <person name="Cao Y."/>
            <person name="Lipzen A."/>
            <person name="Daum C."/>
            <person name="Hundley H."/>
            <person name="Pangilinan J."/>
            <person name="Johnson J."/>
            <person name="Barry K."/>
            <person name="LaButti K."/>
            <person name="Ng V."/>
            <person name="Ahrendt S."/>
            <person name="Min B."/>
            <person name="Choi I.G."/>
            <person name="Park H."/>
            <person name="Plett J.M."/>
            <person name="Magnuson J."/>
            <person name="Spatafora J.W."/>
            <person name="Nagy L.G."/>
            <person name="Henrissat B."/>
            <person name="Grigoriev I.V."/>
            <person name="Yang Z.L."/>
            <person name="Xu J."/>
            <person name="Martin F.M."/>
        </authorList>
    </citation>
    <scope>NUCLEOTIDE SEQUENCE</scope>
    <source>
        <strain evidence="1">ATCC 28755</strain>
    </source>
</reference>
<evidence type="ECO:0000313" key="2">
    <source>
        <dbReference type="Proteomes" id="UP000790377"/>
    </source>
</evidence>